<keyword evidence="9" id="KW-1185">Reference proteome</keyword>
<dbReference type="OrthoDB" id="9805013at2"/>
<dbReference type="Pfam" id="PF02525">
    <property type="entry name" value="Flavodoxin_2"/>
    <property type="match status" value="1"/>
</dbReference>
<comment type="caution">
    <text evidence="6">Lacks conserved residue(s) required for the propagation of feature annotation.</text>
</comment>
<dbReference type="InterPro" id="IPR003680">
    <property type="entry name" value="Flavodoxin_fold"/>
</dbReference>
<dbReference type="STRING" id="1075402.AN216_22495"/>
<name>A0A1E7JWY9_9ACTN</name>
<dbReference type="InterPro" id="IPR050104">
    <property type="entry name" value="FMN-dep_NADH:Q_OxRdtase_AzoR1"/>
</dbReference>
<dbReference type="GO" id="GO:0016655">
    <property type="term" value="F:oxidoreductase activity, acting on NAD(P)H, quinone or similar compound as acceptor"/>
    <property type="evidence" value="ECO:0007669"/>
    <property type="project" value="InterPro"/>
</dbReference>
<reference evidence="8 9" key="1">
    <citation type="journal article" date="2016" name="Front. Microbiol.">
        <title>Comparative Genomics Analysis of Streptomyces Species Reveals Their Adaptation to the Marine Environment and Their Diversity at the Genomic Level.</title>
        <authorList>
            <person name="Tian X."/>
            <person name="Zhang Z."/>
            <person name="Yang T."/>
            <person name="Chen M."/>
            <person name="Li J."/>
            <person name="Chen F."/>
            <person name="Yang J."/>
            <person name="Li W."/>
            <person name="Zhang B."/>
            <person name="Zhang Z."/>
            <person name="Wu J."/>
            <person name="Zhang C."/>
            <person name="Long L."/>
            <person name="Xiao J."/>
        </authorList>
    </citation>
    <scope>NUCLEOTIDE SEQUENCE [LARGE SCALE GENOMIC DNA]</scope>
    <source>
        <strain evidence="8 9">SCSIO 02100</strain>
    </source>
</reference>
<evidence type="ECO:0000256" key="3">
    <source>
        <dbReference type="ARBA" id="ARBA00023002"/>
    </source>
</evidence>
<comment type="function">
    <text evidence="6">Quinone reductase that provides resistance to thiol-specific stress caused by electrophilic quinones.</text>
</comment>
<comment type="cofactor">
    <cofactor evidence="6">
        <name>FMN</name>
        <dbReference type="ChEBI" id="CHEBI:58210"/>
    </cofactor>
    <text evidence="6">Binds 1 FMN per subunit.</text>
</comment>
<dbReference type="PANTHER" id="PTHR43741:SF4">
    <property type="entry name" value="FMN-DEPENDENT NADH:QUINONE OXIDOREDUCTASE"/>
    <property type="match status" value="1"/>
</dbReference>
<dbReference type="SUPFAM" id="SSF52218">
    <property type="entry name" value="Flavoproteins"/>
    <property type="match status" value="1"/>
</dbReference>
<evidence type="ECO:0000256" key="4">
    <source>
        <dbReference type="ARBA" id="ARBA00023027"/>
    </source>
</evidence>
<dbReference type="InterPro" id="IPR023048">
    <property type="entry name" value="NADH:quinone_OxRdtase_FMN_depd"/>
</dbReference>
<evidence type="ECO:0000256" key="1">
    <source>
        <dbReference type="ARBA" id="ARBA00022630"/>
    </source>
</evidence>
<keyword evidence="3 6" id="KW-0560">Oxidoreductase</keyword>
<proteinExistence type="inferred from homology"/>
<organism evidence="8 9">
    <name type="scientific">Streptomyces oceani</name>
    <dbReference type="NCBI Taxonomy" id="1075402"/>
    <lineage>
        <taxon>Bacteria</taxon>
        <taxon>Bacillati</taxon>
        <taxon>Actinomycetota</taxon>
        <taxon>Actinomycetes</taxon>
        <taxon>Kitasatosporales</taxon>
        <taxon>Streptomycetaceae</taxon>
        <taxon>Streptomyces</taxon>
    </lineage>
</organism>
<sequence length="216" mass="23302">MATLLHLDSSLNGEKSHSRAVTAAFRRTWEAEHPDGTVRYRDLAADPLPHMTAPAYYASFVASEERTPEQASAVALREELLEEAESADLILLGAPLYNYTISSSLKAWFDHVVTMGRTVAANPPSLAGKRAVVVASRGGSYQPGTPQEGNDHALPYLRMILGEKLGLETEFIIPELTLAPSTPAMSELVPQFEESQARALADAEAKAKTLATQLAS</sequence>
<dbReference type="Proteomes" id="UP000176101">
    <property type="component" value="Unassembled WGS sequence"/>
</dbReference>
<dbReference type="InterPro" id="IPR029039">
    <property type="entry name" value="Flavoprotein-like_sf"/>
</dbReference>
<comment type="function">
    <text evidence="6">Also exhibits azoreductase activity. Catalyzes the reductive cleavage of the azo bond in aromatic azo compounds to the corresponding amines.</text>
</comment>
<feature type="binding site" evidence="6">
    <location>
        <begin position="16"/>
        <end position="18"/>
    </location>
    <ligand>
        <name>FMN</name>
        <dbReference type="ChEBI" id="CHEBI:58210"/>
    </ligand>
</feature>
<keyword evidence="4 6" id="KW-0520">NAD</keyword>
<gene>
    <name evidence="6" type="primary">azoR</name>
    <name evidence="8" type="ORF">AN216_22495</name>
</gene>
<dbReference type="GO" id="GO:0016652">
    <property type="term" value="F:oxidoreductase activity, acting on NAD(P)H as acceptor"/>
    <property type="evidence" value="ECO:0007669"/>
    <property type="project" value="UniProtKB-UniRule"/>
</dbReference>
<dbReference type="AlphaFoldDB" id="A0A1E7JWY9"/>
<evidence type="ECO:0000256" key="5">
    <source>
        <dbReference type="ARBA" id="ARBA00048542"/>
    </source>
</evidence>
<dbReference type="EC" id="1.7.1.17" evidence="6"/>
<evidence type="ECO:0000259" key="7">
    <source>
        <dbReference type="Pfam" id="PF02525"/>
    </source>
</evidence>
<protein>
    <recommendedName>
        <fullName evidence="6">FMN dependent NADH:quinone oxidoreductase</fullName>
        <ecNumber evidence="6">1.6.5.-</ecNumber>
    </recommendedName>
    <alternativeName>
        <fullName evidence="6">Azo-dye reductase</fullName>
    </alternativeName>
    <alternativeName>
        <fullName evidence="6">FMN-dependent NADH-azo compound oxidoreductase</fullName>
    </alternativeName>
    <alternativeName>
        <fullName evidence="6">FMN-dependent NADH-azoreductase</fullName>
        <ecNumber evidence="6">1.7.1.17</ecNumber>
    </alternativeName>
</protein>
<dbReference type="PATRIC" id="fig|1075402.3.peg.705"/>
<comment type="subunit">
    <text evidence="6">Homodimer.</text>
</comment>
<accession>A0A1E7JWY9</accession>
<evidence type="ECO:0000313" key="8">
    <source>
        <dbReference type="EMBL" id="OEU96117.1"/>
    </source>
</evidence>
<evidence type="ECO:0000256" key="2">
    <source>
        <dbReference type="ARBA" id="ARBA00022643"/>
    </source>
</evidence>
<comment type="catalytic activity">
    <reaction evidence="5">
        <text>N,N-dimethyl-1,4-phenylenediamine + anthranilate + 2 NAD(+) = 2-(4-dimethylaminophenyl)diazenylbenzoate + 2 NADH + 2 H(+)</text>
        <dbReference type="Rhea" id="RHEA:55872"/>
        <dbReference type="ChEBI" id="CHEBI:15378"/>
        <dbReference type="ChEBI" id="CHEBI:15783"/>
        <dbReference type="ChEBI" id="CHEBI:16567"/>
        <dbReference type="ChEBI" id="CHEBI:57540"/>
        <dbReference type="ChEBI" id="CHEBI:57945"/>
        <dbReference type="ChEBI" id="CHEBI:71579"/>
        <dbReference type="EC" id="1.7.1.17"/>
    </reaction>
    <physiologicalReaction direction="right-to-left" evidence="5">
        <dbReference type="Rhea" id="RHEA:55874"/>
    </physiologicalReaction>
</comment>
<feature type="binding site" evidence="6">
    <location>
        <begin position="136"/>
        <end position="139"/>
    </location>
    <ligand>
        <name>FMN</name>
        <dbReference type="ChEBI" id="CHEBI:58210"/>
    </ligand>
</feature>
<dbReference type="EC" id="1.6.5.-" evidence="6"/>
<dbReference type="Gene3D" id="3.40.50.360">
    <property type="match status" value="1"/>
</dbReference>
<keyword evidence="2 6" id="KW-0288">FMN</keyword>
<dbReference type="GO" id="GO:0009055">
    <property type="term" value="F:electron transfer activity"/>
    <property type="evidence" value="ECO:0007669"/>
    <property type="project" value="UniProtKB-UniRule"/>
</dbReference>
<dbReference type="EMBL" id="LJGU01000148">
    <property type="protein sequence ID" value="OEU96117.1"/>
    <property type="molecule type" value="Genomic_DNA"/>
</dbReference>
<comment type="caution">
    <text evidence="8">The sequence shown here is derived from an EMBL/GenBank/DDBJ whole genome shotgun (WGS) entry which is preliminary data.</text>
</comment>
<evidence type="ECO:0000313" key="9">
    <source>
        <dbReference type="Proteomes" id="UP000176101"/>
    </source>
</evidence>
<dbReference type="RefSeq" id="WP_070198512.1">
    <property type="nucleotide sequence ID" value="NZ_LJGU01000148.1"/>
</dbReference>
<feature type="domain" description="Flavodoxin-like fold" evidence="7">
    <location>
        <begin position="3"/>
        <end position="162"/>
    </location>
</feature>
<dbReference type="GO" id="GO:0010181">
    <property type="term" value="F:FMN binding"/>
    <property type="evidence" value="ECO:0007669"/>
    <property type="project" value="UniProtKB-UniRule"/>
</dbReference>
<comment type="similarity">
    <text evidence="6">Belongs to the azoreductase type 1 family.</text>
</comment>
<feature type="binding site" evidence="6">
    <location>
        <position position="10"/>
    </location>
    <ligand>
        <name>FMN</name>
        <dbReference type="ChEBI" id="CHEBI:58210"/>
    </ligand>
</feature>
<comment type="catalytic activity">
    <reaction evidence="6">
        <text>2 a quinone + NADH + H(+) = 2 a 1,4-benzosemiquinone + NAD(+)</text>
        <dbReference type="Rhea" id="RHEA:65952"/>
        <dbReference type="ChEBI" id="CHEBI:15378"/>
        <dbReference type="ChEBI" id="CHEBI:57540"/>
        <dbReference type="ChEBI" id="CHEBI:57945"/>
        <dbReference type="ChEBI" id="CHEBI:132124"/>
        <dbReference type="ChEBI" id="CHEBI:134225"/>
    </reaction>
</comment>
<evidence type="ECO:0000256" key="6">
    <source>
        <dbReference type="HAMAP-Rule" id="MF_01216"/>
    </source>
</evidence>
<dbReference type="PANTHER" id="PTHR43741">
    <property type="entry name" value="FMN-DEPENDENT NADH-AZOREDUCTASE 1"/>
    <property type="match status" value="1"/>
</dbReference>
<dbReference type="HAMAP" id="MF_01216">
    <property type="entry name" value="Azoreductase_type1"/>
    <property type="match status" value="1"/>
</dbReference>
<keyword evidence="1 6" id="KW-0285">Flavoprotein</keyword>